<dbReference type="NCBIfam" id="TIGR00254">
    <property type="entry name" value="GGDEF"/>
    <property type="match status" value="1"/>
</dbReference>
<reference evidence="4 5" key="1">
    <citation type="submission" date="2018-08" db="EMBL/GenBank/DDBJ databases">
        <title>A genome reference for cultivated species of the human gut microbiota.</title>
        <authorList>
            <person name="Zou Y."/>
            <person name="Xue W."/>
            <person name="Luo G."/>
        </authorList>
    </citation>
    <scope>NUCLEOTIDE SEQUENCE [LARGE SCALE GENOMIC DNA]</scope>
    <source>
        <strain evidence="4 5">AF24-29</strain>
    </source>
</reference>
<comment type="caution">
    <text evidence="4">The sequence shown here is derived from an EMBL/GenBank/DDBJ whole genome shotgun (WGS) entry which is preliminary data.</text>
</comment>
<keyword evidence="1" id="KW-0812">Transmembrane</keyword>
<evidence type="ECO:0000256" key="1">
    <source>
        <dbReference type="SAM" id="Phobius"/>
    </source>
</evidence>
<dbReference type="Pfam" id="PF00990">
    <property type="entry name" value="GGDEF"/>
    <property type="match status" value="1"/>
</dbReference>
<feature type="domain" description="GGDEF" evidence="3">
    <location>
        <begin position="345"/>
        <end position="479"/>
    </location>
</feature>
<dbReference type="GO" id="GO:0071111">
    <property type="term" value="F:cyclic-guanylate-specific phosphodiesterase activity"/>
    <property type="evidence" value="ECO:0007669"/>
    <property type="project" value="InterPro"/>
</dbReference>
<name>A0A412FX03_9FIRM</name>
<dbReference type="InterPro" id="IPR029787">
    <property type="entry name" value="Nucleotide_cyclase"/>
</dbReference>
<dbReference type="Gene3D" id="3.30.450.20">
    <property type="entry name" value="PAS domain"/>
    <property type="match status" value="1"/>
</dbReference>
<dbReference type="RefSeq" id="WP_117895369.1">
    <property type="nucleotide sequence ID" value="NZ_CABJCV010000014.1"/>
</dbReference>
<keyword evidence="5" id="KW-1185">Reference proteome</keyword>
<dbReference type="PANTHER" id="PTHR33121:SF71">
    <property type="entry name" value="OXYGEN SENSOR PROTEIN DOSP"/>
    <property type="match status" value="1"/>
</dbReference>
<dbReference type="GeneID" id="83016025"/>
<dbReference type="SMART" id="SM00052">
    <property type="entry name" value="EAL"/>
    <property type="match status" value="1"/>
</dbReference>
<dbReference type="InterPro" id="IPR001633">
    <property type="entry name" value="EAL_dom"/>
</dbReference>
<dbReference type="Gene3D" id="3.20.20.450">
    <property type="entry name" value="EAL domain"/>
    <property type="match status" value="1"/>
</dbReference>
<dbReference type="Pfam" id="PF00563">
    <property type="entry name" value="EAL"/>
    <property type="match status" value="1"/>
</dbReference>
<dbReference type="InterPro" id="IPR035919">
    <property type="entry name" value="EAL_sf"/>
</dbReference>
<dbReference type="SUPFAM" id="SSF55073">
    <property type="entry name" value="Nucleotide cyclase"/>
    <property type="match status" value="1"/>
</dbReference>
<dbReference type="Gene3D" id="3.30.70.270">
    <property type="match status" value="1"/>
</dbReference>
<dbReference type="PROSITE" id="PS50887">
    <property type="entry name" value="GGDEF"/>
    <property type="match status" value="1"/>
</dbReference>
<dbReference type="SMART" id="SM00267">
    <property type="entry name" value="GGDEF"/>
    <property type="match status" value="1"/>
</dbReference>
<protein>
    <submittedName>
        <fullName evidence="4">GGDEF domain-containing protein</fullName>
    </submittedName>
</protein>
<feature type="domain" description="EAL" evidence="2">
    <location>
        <begin position="488"/>
        <end position="743"/>
    </location>
</feature>
<evidence type="ECO:0000313" key="4">
    <source>
        <dbReference type="EMBL" id="RGR72691.1"/>
    </source>
</evidence>
<dbReference type="Proteomes" id="UP000284178">
    <property type="component" value="Unassembled WGS sequence"/>
</dbReference>
<feature type="transmembrane region" description="Helical" evidence="1">
    <location>
        <begin position="12"/>
        <end position="31"/>
    </location>
</feature>
<dbReference type="InterPro" id="IPR000160">
    <property type="entry name" value="GGDEF_dom"/>
</dbReference>
<dbReference type="CDD" id="cd01948">
    <property type="entry name" value="EAL"/>
    <property type="match status" value="1"/>
</dbReference>
<dbReference type="SUPFAM" id="SSF141868">
    <property type="entry name" value="EAL domain-like"/>
    <property type="match status" value="1"/>
</dbReference>
<feature type="transmembrane region" description="Helical" evidence="1">
    <location>
        <begin position="286"/>
        <end position="305"/>
    </location>
</feature>
<organism evidence="4 5">
    <name type="scientific">Holdemania filiformis</name>
    <dbReference type="NCBI Taxonomy" id="61171"/>
    <lineage>
        <taxon>Bacteria</taxon>
        <taxon>Bacillati</taxon>
        <taxon>Bacillota</taxon>
        <taxon>Erysipelotrichia</taxon>
        <taxon>Erysipelotrichales</taxon>
        <taxon>Erysipelotrichaceae</taxon>
        <taxon>Holdemania</taxon>
    </lineage>
</organism>
<gene>
    <name evidence="4" type="ORF">DWY25_11540</name>
</gene>
<dbReference type="CDD" id="cd18774">
    <property type="entry name" value="PDC2_HK_sensor"/>
    <property type="match status" value="1"/>
</dbReference>
<dbReference type="PROSITE" id="PS50883">
    <property type="entry name" value="EAL"/>
    <property type="match status" value="1"/>
</dbReference>
<accession>A0A412FX03</accession>
<proteinExistence type="predicted"/>
<sequence>MNPQTAQKKTKIAIIGICLCFLLGSLGYVHYMRTRSEQDSVQYLNNAATQLQNTLIKQIDGDFQTLEALAIVIGETGIDDADRMIDILETINNQNQFVRMGYADLSGNADLVDIRSNHHLKKQVSQDPFFQQTLAEGRSLSDPQLDEEEEWVGSYGMLIKNNAGEPIGVLIAENLIDVYRAILDAPLLNGEGYSLLVDETGAVLMRPHRELPAEKQTLTELGQFTEKTLDTLQNWLANGHSGSLRYRSLAGEQAIAQLIPLGMNRWYLFSAVPTAALHKNYAQTSLGMTIIITLAALIFLMLMNWQSRSMQANQRALETLAYQDPLTGDRNFASFQKEVPALIKSGCTVWYCDIKKFKYFNDLFGYEQGDALLRDFSTVVKASLKDDELFCRVSGDNFAGLRQTADPQRLAGWFNQLLAQLDQQMNEHSALVHLELCMGFFPVREEELNLSVNEMVNRANIAHRSVKDQPGDQFAFFTPQLRAQTLRESELEAQAKKALARGEFEVYVQGKVNIQQNCRIVGGECLARWIHPEKGLIPPDQFIPLFEHNGMITQLDRLMFEKACAWLHDYLEAGRPPINLAVNVSRLDLFQDDFLDWYTAVKRRYAIPDGLLELEFTESVMLKDDQIFLQIVEELRKRGFICSLDDFGSGYSSLNILKNLPIQVLKLDILFFRKSVDIARERIIIRNILTMAHELQMKTIAEGVETAEQVEFLKAAGCDIVQGYVYFKPMPLADFDQVLQAELDQPQGCRERAAAV</sequence>
<dbReference type="AlphaFoldDB" id="A0A412FX03"/>
<keyword evidence="1" id="KW-1133">Transmembrane helix</keyword>
<dbReference type="EMBL" id="QRUP01000014">
    <property type="protein sequence ID" value="RGR72691.1"/>
    <property type="molecule type" value="Genomic_DNA"/>
</dbReference>
<evidence type="ECO:0000313" key="5">
    <source>
        <dbReference type="Proteomes" id="UP000284178"/>
    </source>
</evidence>
<evidence type="ECO:0000259" key="2">
    <source>
        <dbReference type="PROSITE" id="PS50883"/>
    </source>
</evidence>
<dbReference type="InterPro" id="IPR050706">
    <property type="entry name" value="Cyclic-di-GMP_PDE-like"/>
</dbReference>
<dbReference type="InterPro" id="IPR043128">
    <property type="entry name" value="Rev_trsase/Diguanyl_cyclase"/>
</dbReference>
<dbReference type="PANTHER" id="PTHR33121">
    <property type="entry name" value="CYCLIC DI-GMP PHOSPHODIESTERASE PDEF"/>
    <property type="match status" value="1"/>
</dbReference>
<keyword evidence="1" id="KW-0472">Membrane</keyword>
<evidence type="ECO:0000259" key="3">
    <source>
        <dbReference type="PROSITE" id="PS50887"/>
    </source>
</evidence>